<feature type="region of interest" description="Disordered" evidence="1">
    <location>
        <begin position="35"/>
        <end position="88"/>
    </location>
</feature>
<keyword evidence="2" id="KW-1133">Transmembrane helix</keyword>
<reference evidence="4" key="1">
    <citation type="journal article" date="2019" name="Int. J. Syst. Evol. Microbiol.">
        <title>The Global Catalogue of Microorganisms (GCM) 10K type strain sequencing project: providing services to taxonomists for standard genome sequencing and annotation.</title>
        <authorList>
            <consortium name="The Broad Institute Genomics Platform"/>
            <consortium name="The Broad Institute Genome Sequencing Center for Infectious Disease"/>
            <person name="Wu L."/>
            <person name="Ma J."/>
        </authorList>
    </citation>
    <scope>NUCLEOTIDE SEQUENCE [LARGE SCALE GENOMIC DNA]</scope>
    <source>
        <strain evidence="4">JCM 17326</strain>
    </source>
</reference>
<organism evidence="3 4">
    <name type="scientific">Nonomuraea rosea</name>
    <dbReference type="NCBI Taxonomy" id="638574"/>
    <lineage>
        <taxon>Bacteria</taxon>
        <taxon>Bacillati</taxon>
        <taxon>Actinomycetota</taxon>
        <taxon>Actinomycetes</taxon>
        <taxon>Streptosporangiales</taxon>
        <taxon>Streptosporangiaceae</taxon>
        <taxon>Nonomuraea</taxon>
    </lineage>
</organism>
<keyword evidence="2" id="KW-0472">Membrane</keyword>
<accession>A0ABP6YSJ7</accession>
<gene>
    <name evidence="3" type="ORF">GCM10022419_085930</name>
</gene>
<evidence type="ECO:0000313" key="4">
    <source>
        <dbReference type="Proteomes" id="UP001500630"/>
    </source>
</evidence>
<proteinExistence type="predicted"/>
<evidence type="ECO:0000256" key="1">
    <source>
        <dbReference type="SAM" id="MobiDB-lite"/>
    </source>
</evidence>
<dbReference type="Proteomes" id="UP001500630">
    <property type="component" value="Unassembled WGS sequence"/>
</dbReference>
<evidence type="ECO:0000256" key="2">
    <source>
        <dbReference type="SAM" id="Phobius"/>
    </source>
</evidence>
<name>A0ABP6YSJ7_9ACTN</name>
<sequence>MPPARRRAKPKVTLPHVTVYQDAVCTGRVVVGECPRKQPREAPRPAPRATPMRLQPAPAVVPVPLPSPDPTPTARSHVKRFASPGRRKNPMTSVLLTVVLVTAITSTTAVAFRSRR</sequence>
<feature type="transmembrane region" description="Helical" evidence="2">
    <location>
        <begin position="94"/>
        <end position="112"/>
    </location>
</feature>
<keyword evidence="2" id="KW-0812">Transmembrane</keyword>
<feature type="compositionally biased region" description="Pro residues" evidence="1">
    <location>
        <begin position="59"/>
        <end position="71"/>
    </location>
</feature>
<dbReference type="EMBL" id="BAABDQ010000025">
    <property type="protein sequence ID" value="GAA3590178.1"/>
    <property type="molecule type" value="Genomic_DNA"/>
</dbReference>
<feature type="compositionally biased region" description="Low complexity" evidence="1">
    <location>
        <begin position="47"/>
        <end position="58"/>
    </location>
</feature>
<comment type="caution">
    <text evidence="3">The sequence shown here is derived from an EMBL/GenBank/DDBJ whole genome shotgun (WGS) entry which is preliminary data.</text>
</comment>
<feature type="compositionally biased region" description="Basic residues" evidence="1">
    <location>
        <begin position="76"/>
        <end position="88"/>
    </location>
</feature>
<keyword evidence="4" id="KW-1185">Reference proteome</keyword>
<evidence type="ECO:0000313" key="3">
    <source>
        <dbReference type="EMBL" id="GAA3590178.1"/>
    </source>
</evidence>
<protein>
    <submittedName>
        <fullName evidence="3">Uncharacterized protein</fullName>
    </submittedName>
</protein>